<dbReference type="RefSeq" id="WP_218778718.1">
    <property type="nucleotide sequence ID" value="NZ_FUKR01000022.1"/>
</dbReference>
<accession>A0A1R4IXC9</accession>
<dbReference type="InterPro" id="IPR043739">
    <property type="entry name" value="DUF5684"/>
</dbReference>
<evidence type="ECO:0000256" key="1">
    <source>
        <dbReference type="SAM" id="Phobius"/>
    </source>
</evidence>
<feature type="transmembrane region" description="Helical" evidence="1">
    <location>
        <begin position="103"/>
        <end position="125"/>
    </location>
</feature>
<organism evidence="2 3">
    <name type="scientific">Mycetocola reblochoni REB411</name>
    <dbReference type="NCBI Taxonomy" id="1255698"/>
    <lineage>
        <taxon>Bacteria</taxon>
        <taxon>Bacillati</taxon>
        <taxon>Actinomycetota</taxon>
        <taxon>Actinomycetes</taxon>
        <taxon>Micrococcales</taxon>
        <taxon>Microbacteriaceae</taxon>
        <taxon>Mycetocola</taxon>
    </lineage>
</organism>
<dbReference type="Proteomes" id="UP000196778">
    <property type="component" value="Unassembled WGS sequence"/>
</dbReference>
<dbReference type="AlphaFoldDB" id="A0A1R4IXC9"/>
<keyword evidence="1" id="KW-0472">Membrane</keyword>
<keyword evidence="1" id="KW-0812">Transmembrane</keyword>
<proteinExistence type="predicted"/>
<feature type="transmembrane region" description="Helical" evidence="1">
    <location>
        <begin position="21"/>
        <end position="45"/>
    </location>
</feature>
<keyword evidence="2" id="KW-0378">Hydrolase</keyword>
<protein>
    <submittedName>
        <fullName evidence="2">Signal peptidase I</fullName>
        <ecNumber evidence="2">3.4.21.89</ecNumber>
    </submittedName>
</protein>
<dbReference type="EMBL" id="FUKR01000022">
    <property type="protein sequence ID" value="SJN23983.1"/>
    <property type="molecule type" value="Genomic_DNA"/>
</dbReference>
<dbReference type="EC" id="3.4.21.89" evidence="2"/>
<dbReference type="GO" id="GO:0009003">
    <property type="term" value="F:signal peptidase activity"/>
    <property type="evidence" value="ECO:0007669"/>
    <property type="project" value="UniProtKB-EC"/>
</dbReference>
<name>A0A1R4IXC9_9MICO</name>
<feature type="transmembrane region" description="Helical" evidence="1">
    <location>
        <begin position="51"/>
        <end position="69"/>
    </location>
</feature>
<gene>
    <name evidence="2" type="ORF">FM119_03935</name>
</gene>
<evidence type="ECO:0000313" key="3">
    <source>
        <dbReference type="Proteomes" id="UP000196778"/>
    </source>
</evidence>
<keyword evidence="1" id="KW-1133">Transmembrane helix</keyword>
<keyword evidence="3" id="KW-1185">Reference proteome</keyword>
<feature type="transmembrane region" description="Helical" evidence="1">
    <location>
        <begin position="76"/>
        <end position="97"/>
    </location>
</feature>
<evidence type="ECO:0000313" key="2">
    <source>
        <dbReference type="EMBL" id="SJN23983.1"/>
    </source>
</evidence>
<reference evidence="3" key="1">
    <citation type="submission" date="2017-02" db="EMBL/GenBank/DDBJ databases">
        <authorList>
            <person name="Dridi B."/>
        </authorList>
    </citation>
    <scope>NUCLEOTIDE SEQUENCE [LARGE SCALE GENOMIC DNA]</scope>
    <source>
        <strain evidence="3">EB411</strain>
    </source>
</reference>
<dbReference type="Pfam" id="PF18936">
    <property type="entry name" value="DUF5684"/>
    <property type="match status" value="1"/>
</dbReference>
<sequence length="141" mass="15414">MGVVTSVLAAGDVDYQMETTIGLGAVAGYVIASVVVYLLAAVALWKVLDKAGQPGWVAFIPVVSYLFVLRAVQRPWWWFLLMMIPVVNIVLAIIVAVDLARVFGFGAVFGFFLLFWLPIIGYLVIGFGSAAYRPSERPATW</sequence>